<organism evidence="1 2">
    <name type="scientific">Lysinibacillus macroides</name>
    <dbReference type="NCBI Taxonomy" id="33935"/>
    <lineage>
        <taxon>Bacteria</taxon>
        <taxon>Bacillati</taxon>
        <taxon>Bacillota</taxon>
        <taxon>Bacilli</taxon>
        <taxon>Bacillales</taxon>
        <taxon>Bacillaceae</taxon>
        <taxon>Lysinibacillus</taxon>
    </lineage>
</organism>
<proteinExistence type="predicted"/>
<evidence type="ECO:0000313" key="2">
    <source>
        <dbReference type="Proteomes" id="UP000037977"/>
    </source>
</evidence>
<name>A0A0M9DJA6_9BACI</name>
<sequence>MAYQPKTHEYTSAEGGNHYTFQTVLPSVWAKIEDKITDKGGKMLLSVAMPEILEKVVVTPSGLKLDDFESWAELEEVTMAAYKFQRQGK</sequence>
<dbReference type="PATRIC" id="fig|33935.3.peg.4887"/>
<dbReference type="EMBL" id="LGCI01000009">
    <property type="protein sequence ID" value="KOY81576.1"/>
    <property type="molecule type" value="Genomic_DNA"/>
</dbReference>
<dbReference type="OrthoDB" id="9949205at2"/>
<reference evidence="1 2" key="1">
    <citation type="submission" date="2015-07" db="EMBL/GenBank/DDBJ databases">
        <title>Genome sequencing project for genomic taxonomy and phylogenomics of Bacillus-like bacteria.</title>
        <authorList>
            <person name="Liu B."/>
            <person name="Wang J."/>
            <person name="Zhu Y."/>
            <person name="Liu G."/>
            <person name="Chen Q."/>
            <person name="Chen Z."/>
            <person name="Che J."/>
            <person name="Ge C."/>
            <person name="Shi H."/>
            <person name="Pan Z."/>
            <person name="Liu X."/>
        </authorList>
    </citation>
    <scope>NUCLEOTIDE SEQUENCE [LARGE SCALE GENOMIC DNA]</scope>
    <source>
        <strain evidence="1 2">DSM 54</strain>
    </source>
</reference>
<evidence type="ECO:0000313" key="1">
    <source>
        <dbReference type="EMBL" id="KOY81576.1"/>
    </source>
</evidence>
<dbReference type="STRING" id="33935.ADM90_14345"/>
<protein>
    <submittedName>
        <fullName evidence="1">Uncharacterized protein</fullName>
    </submittedName>
</protein>
<dbReference type="Proteomes" id="UP000037977">
    <property type="component" value="Unassembled WGS sequence"/>
</dbReference>
<dbReference type="AlphaFoldDB" id="A0A0M9DJA6"/>
<keyword evidence="2" id="KW-1185">Reference proteome</keyword>
<gene>
    <name evidence="1" type="ORF">ADM90_14345</name>
</gene>
<dbReference type="RefSeq" id="WP_053995642.1">
    <property type="nucleotide sequence ID" value="NZ_CP065643.1"/>
</dbReference>
<accession>A0A0M9DJA6</accession>
<comment type="caution">
    <text evidence="1">The sequence shown here is derived from an EMBL/GenBank/DDBJ whole genome shotgun (WGS) entry which is preliminary data.</text>
</comment>